<evidence type="ECO:0000313" key="3">
    <source>
        <dbReference type="EMBL" id="CAB1427438.1"/>
    </source>
</evidence>
<evidence type="ECO:0000256" key="1">
    <source>
        <dbReference type="SAM" id="MobiDB-lite"/>
    </source>
</evidence>
<dbReference type="AlphaFoldDB" id="A0A9N7UCC3"/>
<sequence length="104" mass="11318">MELGLLSPPCSSSGCVSSLLLLWLRLLLLGHEETQPEEETQKGSEREAQLQARRSRSTITHEGTFMLEPGPAAIMRLRANCDKKTFAASVALLTSPPNMAAHSD</sequence>
<name>A0A9N7UCC3_PLEPL</name>
<evidence type="ECO:0000313" key="4">
    <source>
        <dbReference type="Proteomes" id="UP001153269"/>
    </source>
</evidence>
<feature type="chain" id="PRO_5040183014" description="Secreted protein" evidence="2">
    <location>
        <begin position="31"/>
        <end position="104"/>
    </location>
</feature>
<evidence type="ECO:0008006" key="5">
    <source>
        <dbReference type="Google" id="ProtNLM"/>
    </source>
</evidence>
<organism evidence="3 4">
    <name type="scientific">Pleuronectes platessa</name>
    <name type="common">European plaice</name>
    <dbReference type="NCBI Taxonomy" id="8262"/>
    <lineage>
        <taxon>Eukaryota</taxon>
        <taxon>Metazoa</taxon>
        <taxon>Chordata</taxon>
        <taxon>Craniata</taxon>
        <taxon>Vertebrata</taxon>
        <taxon>Euteleostomi</taxon>
        <taxon>Actinopterygii</taxon>
        <taxon>Neopterygii</taxon>
        <taxon>Teleostei</taxon>
        <taxon>Neoteleostei</taxon>
        <taxon>Acanthomorphata</taxon>
        <taxon>Carangaria</taxon>
        <taxon>Pleuronectiformes</taxon>
        <taxon>Pleuronectoidei</taxon>
        <taxon>Pleuronectidae</taxon>
        <taxon>Pleuronectes</taxon>
    </lineage>
</organism>
<proteinExistence type="predicted"/>
<feature type="compositionally biased region" description="Basic and acidic residues" evidence="1">
    <location>
        <begin position="33"/>
        <end position="48"/>
    </location>
</feature>
<dbReference type="Proteomes" id="UP001153269">
    <property type="component" value="Unassembled WGS sequence"/>
</dbReference>
<reference evidence="3" key="1">
    <citation type="submission" date="2020-03" db="EMBL/GenBank/DDBJ databases">
        <authorList>
            <person name="Weist P."/>
        </authorList>
    </citation>
    <scope>NUCLEOTIDE SEQUENCE</scope>
</reference>
<evidence type="ECO:0000256" key="2">
    <source>
        <dbReference type="SAM" id="SignalP"/>
    </source>
</evidence>
<feature type="region of interest" description="Disordered" evidence="1">
    <location>
        <begin position="33"/>
        <end position="60"/>
    </location>
</feature>
<accession>A0A9N7UCC3</accession>
<keyword evidence="2" id="KW-0732">Signal</keyword>
<gene>
    <name evidence="3" type="ORF">PLEPLA_LOCUS15377</name>
</gene>
<comment type="caution">
    <text evidence="3">The sequence shown here is derived from an EMBL/GenBank/DDBJ whole genome shotgun (WGS) entry which is preliminary data.</text>
</comment>
<feature type="signal peptide" evidence="2">
    <location>
        <begin position="1"/>
        <end position="30"/>
    </location>
</feature>
<keyword evidence="4" id="KW-1185">Reference proteome</keyword>
<protein>
    <recommendedName>
        <fullName evidence="5">Secreted protein</fullName>
    </recommendedName>
</protein>
<dbReference type="EMBL" id="CADEAL010000968">
    <property type="protein sequence ID" value="CAB1427438.1"/>
    <property type="molecule type" value="Genomic_DNA"/>
</dbReference>